<accession>A0ABQ9E6C3</accession>
<dbReference type="Proteomes" id="UP001217089">
    <property type="component" value="Unassembled WGS sequence"/>
</dbReference>
<protein>
    <recommendedName>
        <fullName evidence="3">HAT C-terminal dimerisation domain-containing protein</fullName>
    </recommendedName>
</protein>
<evidence type="ECO:0000313" key="2">
    <source>
        <dbReference type="Proteomes" id="UP001217089"/>
    </source>
</evidence>
<organism evidence="1 2">
    <name type="scientific">Tegillarca granosa</name>
    <name type="common">Malaysian cockle</name>
    <name type="synonym">Anadara granosa</name>
    <dbReference type="NCBI Taxonomy" id="220873"/>
    <lineage>
        <taxon>Eukaryota</taxon>
        <taxon>Metazoa</taxon>
        <taxon>Spiralia</taxon>
        <taxon>Lophotrochozoa</taxon>
        <taxon>Mollusca</taxon>
        <taxon>Bivalvia</taxon>
        <taxon>Autobranchia</taxon>
        <taxon>Pteriomorphia</taxon>
        <taxon>Arcoida</taxon>
        <taxon>Arcoidea</taxon>
        <taxon>Arcidae</taxon>
        <taxon>Tegillarca</taxon>
    </lineage>
</organism>
<evidence type="ECO:0008006" key="3">
    <source>
        <dbReference type="Google" id="ProtNLM"/>
    </source>
</evidence>
<gene>
    <name evidence="1" type="ORF">KUTeg_022199</name>
</gene>
<sequence length="111" mass="12695">MPRLAQRQRNCANPPAYSPSEYWKRALYYPFLDHIIPIELNVNFNTFASEVGCWKTRWSLMDADARPQKLIDTINCPGLYPSITKVLIIMLTMPATTATAESFSVIKRVKS</sequence>
<evidence type="ECO:0000313" key="1">
    <source>
        <dbReference type="EMBL" id="KAJ8300680.1"/>
    </source>
</evidence>
<dbReference type="EMBL" id="JARBDR010000919">
    <property type="protein sequence ID" value="KAJ8300680.1"/>
    <property type="molecule type" value="Genomic_DNA"/>
</dbReference>
<proteinExistence type="predicted"/>
<comment type="caution">
    <text evidence="1">The sequence shown here is derived from an EMBL/GenBank/DDBJ whole genome shotgun (WGS) entry which is preliminary data.</text>
</comment>
<name>A0ABQ9E6C3_TEGGR</name>
<reference evidence="1 2" key="1">
    <citation type="submission" date="2022-12" db="EMBL/GenBank/DDBJ databases">
        <title>Chromosome-level genome of Tegillarca granosa.</title>
        <authorList>
            <person name="Kim J."/>
        </authorList>
    </citation>
    <scope>NUCLEOTIDE SEQUENCE [LARGE SCALE GENOMIC DNA]</scope>
    <source>
        <strain evidence="1">Teg-2019</strain>
        <tissue evidence="1">Adductor muscle</tissue>
    </source>
</reference>
<keyword evidence="2" id="KW-1185">Reference proteome</keyword>